<protein>
    <recommendedName>
        <fullName evidence="2">Pyrrolidone-carboxylate peptidase</fullName>
    </recommendedName>
    <alternativeName>
        <fullName evidence="7">5-oxoprolyl-peptidase</fullName>
    </alternativeName>
    <alternativeName>
        <fullName evidence="8">Pyroglutamyl-peptidase I</fullName>
    </alternativeName>
</protein>
<dbReference type="GO" id="GO:0016920">
    <property type="term" value="F:pyroglutamyl-peptidase activity"/>
    <property type="evidence" value="ECO:0007669"/>
    <property type="project" value="InterPro"/>
</dbReference>
<sequence>MARVLLTALEPLPGAAGDGAADAARILAETWHGSAEIVARELTPAYTEASRRLRASVAKHLPDAVIVVATRPDATAVTIERLAVNLDDAPVADAHGAQPMDAPIVAGAPAGLWTTLPSRELLEALDARGLPAQLSVNAGSGLANHVFYVLQRELAEWGVPSGLIQLPPTAPSAPGGVALPAEVLAEALRTIVETVLGEEHAEPAPPEPAAPEYDADATQPFLMPISDPIATESAAESAPELAAAPLSVAPTLAPTAASPSEPSDPGLPPAAGRPETSHPVVVPPWGPTSGEVPALEAAAEAPAAEAAEPQQPDDDATGAVRHPTWDEIISGRSDR</sequence>
<dbReference type="eggNOG" id="COG2039">
    <property type="taxonomic scope" value="Bacteria"/>
</dbReference>
<evidence type="ECO:0000256" key="4">
    <source>
        <dbReference type="ARBA" id="ARBA00022670"/>
    </source>
</evidence>
<keyword evidence="11" id="KW-1185">Reference proteome</keyword>
<keyword evidence="3" id="KW-0963">Cytoplasm</keyword>
<gene>
    <name evidence="10" type="ORF">SAMN05421637_0086</name>
</gene>
<dbReference type="STRING" id="1043493.SAMN05421637_0086"/>
<evidence type="ECO:0000256" key="5">
    <source>
        <dbReference type="ARBA" id="ARBA00022801"/>
    </source>
</evidence>
<dbReference type="EMBL" id="FNZI01000001">
    <property type="protein sequence ID" value="SEI81579.1"/>
    <property type="molecule type" value="Genomic_DNA"/>
</dbReference>
<evidence type="ECO:0000313" key="11">
    <source>
        <dbReference type="Proteomes" id="UP000183315"/>
    </source>
</evidence>
<evidence type="ECO:0000256" key="3">
    <source>
        <dbReference type="ARBA" id="ARBA00022490"/>
    </source>
</evidence>
<comment type="similarity">
    <text evidence="1">Belongs to the peptidase C15 family.</text>
</comment>
<feature type="compositionally biased region" description="Low complexity" evidence="9">
    <location>
        <begin position="252"/>
        <end position="263"/>
    </location>
</feature>
<dbReference type="Gene3D" id="3.40.630.20">
    <property type="entry name" value="Peptidase C15, pyroglutamyl peptidase I-like"/>
    <property type="match status" value="1"/>
</dbReference>
<dbReference type="InterPro" id="IPR036440">
    <property type="entry name" value="Peptidase_C15-like_sf"/>
</dbReference>
<dbReference type="InterPro" id="IPR000816">
    <property type="entry name" value="Peptidase_C15"/>
</dbReference>
<dbReference type="RefSeq" id="WP_052405493.1">
    <property type="nucleotide sequence ID" value="NZ_BBLU01000001.1"/>
</dbReference>
<evidence type="ECO:0000256" key="2">
    <source>
        <dbReference type="ARBA" id="ARBA00019191"/>
    </source>
</evidence>
<evidence type="ECO:0000256" key="9">
    <source>
        <dbReference type="SAM" id="MobiDB-lite"/>
    </source>
</evidence>
<evidence type="ECO:0000256" key="7">
    <source>
        <dbReference type="ARBA" id="ARBA00030836"/>
    </source>
</evidence>
<accession>A0A1H6TNB8</accession>
<dbReference type="Pfam" id="PF01470">
    <property type="entry name" value="Peptidase_C15"/>
    <property type="match status" value="1"/>
</dbReference>
<evidence type="ECO:0000256" key="1">
    <source>
        <dbReference type="ARBA" id="ARBA00006641"/>
    </source>
</evidence>
<feature type="compositionally biased region" description="Low complexity" evidence="9">
    <location>
        <begin position="293"/>
        <end position="310"/>
    </location>
</feature>
<dbReference type="SUPFAM" id="SSF53182">
    <property type="entry name" value="Pyrrolidone carboxyl peptidase (pyroglutamate aminopeptidase)"/>
    <property type="match status" value="1"/>
</dbReference>
<evidence type="ECO:0000313" key="10">
    <source>
        <dbReference type="EMBL" id="SEI81579.1"/>
    </source>
</evidence>
<feature type="region of interest" description="Disordered" evidence="9">
    <location>
        <begin position="252"/>
        <end position="335"/>
    </location>
</feature>
<dbReference type="InterPro" id="IPR016125">
    <property type="entry name" value="Peptidase_C15-like"/>
</dbReference>
<dbReference type="OrthoDB" id="9779738at2"/>
<dbReference type="Proteomes" id="UP000183315">
    <property type="component" value="Unassembled WGS sequence"/>
</dbReference>
<keyword evidence="4" id="KW-0645">Protease</keyword>
<dbReference type="AlphaFoldDB" id="A0A1H6TNB8"/>
<name>A0A1H6TNB8_9MICO</name>
<organism evidence="10 11">
    <name type="scientific">Demequina mangrovi</name>
    <dbReference type="NCBI Taxonomy" id="1043493"/>
    <lineage>
        <taxon>Bacteria</taxon>
        <taxon>Bacillati</taxon>
        <taxon>Actinomycetota</taxon>
        <taxon>Actinomycetes</taxon>
        <taxon>Micrococcales</taxon>
        <taxon>Demequinaceae</taxon>
        <taxon>Demequina</taxon>
    </lineage>
</organism>
<evidence type="ECO:0000256" key="6">
    <source>
        <dbReference type="ARBA" id="ARBA00022807"/>
    </source>
</evidence>
<dbReference type="GO" id="GO:0006508">
    <property type="term" value="P:proteolysis"/>
    <property type="evidence" value="ECO:0007669"/>
    <property type="project" value="UniProtKB-KW"/>
</dbReference>
<reference evidence="11" key="1">
    <citation type="submission" date="2016-10" db="EMBL/GenBank/DDBJ databases">
        <authorList>
            <person name="Varghese N."/>
        </authorList>
    </citation>
    <scope>NUCLEOTIDE SEQUENCE [LARGE SCALE GENOMIC DNA]</scope>
    <source>
        <strain evidence="11">DSM 24868</strain>
    </source>
</reference>
<dbReference type="GO" id="GO:0005829">
    <property type="term" value="C:cytosol"/>
    <property type="evidence" value="ECO:0007669"/>
    <property type="project" value="InterPro"/>
</dbReference>
<proteinExistence type="inferred from homology"/>
<evidence type="ECO:0000256" key="8">
    <source>
        <dbReference type="ARBA" id="ARBA00031559"/>
    </source>
</evidence>
<dbReference type="PRINTS" id="PR00706">
    <property type="entry name" value="PYROGLUPTASE"/>
</dbReference>
<keyword evidence="5" id="KW-0378">Hydrolase</keyword>
<keyword evidence="6" id="KW-0788">Thiol protease</keyword>